<dbReference type="Pfam" id="PF01019">
    <property type="entry name" value="G_glu_transpept"/>
    <property type="match status" value="1"/>
</dbReference>
<evidence type="ECO:0000313" key="2">
    <source>
        <dbReference type="Proteomes" id="UP000613840"/>
    </source>
</evidence>
<dbReference type="PANTHER" id="PTHR43881">
    <property type="entry name" value="GAMMA-GLUTAMYLTRANSPEPTIDASE (AFU_ORTHOLOGUE AFUA_4G13580)"/>
    <property type="match status" value="1"/>
</dbReference>
<dbReference type="EMBL" id="BMMZ01000001">
    <property type="protein sequence ID" value="GGL46321.1"/>
    <property type="molecule type" value="Genomic_DNA"/>
</dbReference>
<sequence length="521" mass="53764">MTRSESMTARIVTPDRRATRAGQAVLDAGGTAVDAVIAASAVLCVVYPQNVTLGGDTWTLVAPPDGDPIAINGTGRAPGALSAQLLVDEGFTGVPGNGPHSISVPGLVAAWGDLYRTWGRTPFADLITPGRDLARDGSPVAPALARDLQNLADVLINDPGCAGVFFADGKVLGEGDPMVLPALADTLSQIATEGPAALYGGAVGRRFVDGLRRAGSVISIDDLAGHRTDRVSPLAISYAGLDVLTTPPSSQGFTLLKILALMAELGLDDPAGSDQAVMIMNAVALAAQDRDAISGDPEFVEVALDQVLAADRIGTQAAAIRAGAVPADLAGGPWPPLGGDTIGMVAVDAEGLWVSSVQSVAGTFGSRVLEPSTGILAHNRGSGFSLDPARPGYLVGGRRPPHTLMPSLMRRDGRTVGAIATMGGHNQPFIVTQVLSRILAGDHPQQAVGAPRWVVQRASGDKLVLADERLDRAVRDRLAQSSATQTVLMNDNRLGHAHAIWTTAEPGELVWGTDPRADGGE</sequence>
<dbReference type="Gene3D" id="1.10.246.130">
    <property type="match status" value="1"/>
</dbReference>
<proteinExistence type="predicted"/>
<dbReference type="InterPro" id="IPR029055">
    <property type="entry name" value="Ntn_hydrolases_N"/>
</dbReference>
<protein>
    <submittedName>
        <fullName evidence="1">Gamma-glutamyltranspeptidase</fullName>
    </submittedName>
</protein>
<dbReference type="RefSeq" id="WP_188893166.1">
    <property type="nucleotide sequence ID" value="NZ_BMMZ01000001.1"/>
</dbReference>
<organism evidence="1 2">
    <name type="scientific">Microlunatus endophyticus</name>
    <dbReference type="NCBI Taxonomy" id="1716077"/>
    <lineage>
        <taxon>Bacteria</taxon>
        <taxon>Bacillati</taxon>
        <taxon>Actinomycetota</taxon>
        <taxon>Actinomycetes</taxon>
        <taxon>Propionibacteriales</taxon>
        <taxon>Propionibacteriaceae</taxon>
        <taxon>Microlunatus</taxon>
    </lineage>
</organism>
<dbReference type="Proteomes" id="UP000613840">
    <property type="component" value="Unassembled WGS sequence"/>
</dbReference>
<dbReference type="InterPro" id="IPR052896">
    <property type="entry name" value="GGT-like_enzyme"/>
</dbReference>
<dbReference type="Gene3D" id="3.60.20.40">
    <property type="match status" value="1"/>
</dbReference>
<reference evidence="1" key="1">
    <citation type="journal article" date="2014" name="Int. J. Syst. Evol. Microbiol.">
        <title>Complete genome sequence of Corynebacterium casei LMG S-19264T (=DSM 44701T), isolated from a smear-ripened cheese.</title>
        <authorList>
            <consortium name="US DOE Joint Genome Institute (JGI-PGF)"/>
            <person name="Walter F."/>
            <person name="Albersmeier A."/>
            <person name="Kalinowski J."/>
            <person name="Ruckert C."/>
        </authorList>
    </citation>
    <scope>NUCLEOTIDE SEQUENCE</scope>
    <source>
        <strain evidence="1">CGMCC 4.7306</strain>
    </source>
</reference>
<gene>
    <name evidence="1" type="primary">ggt</name>
    <name evidence="1" type="ORF">GCM10011575_00350</name>
</gene>
<keyword evidence="2" id="KW-1185">Reference proteome</keyword>
<dbReference type="InterPro" id="IPR043138">
    <property type="entry name" value="GGT_lsub"/>
</dbReference>
<comment type="caution">
    <text evidence="1">The sequence shown here is derived from an EMBL/GenBank/DDBJ whole genome shotgun (WGS) entry which is preliminary data.</text>
</comment>
<evidence type="ECO:0000313" key="1">
    <source>
        <dbReference type="EMBL" id="GGL46321.1"/>
    </source>
</evidence>
<reference evidence="1" key="2">
    <citation type="submission" date="2020-09" db="EMBL/GenBank/DDBJ databases">
        <authorList>
            <person name="Sun Q."/>
            <person name="Zhou Y."/>
        </authorList>
    </citation>
    <scope>NUCLEOTIDE SEQUENCE</scope>
    <source>
        <strain evidence="1">CGMCC 4.7306</strain>
    </source>
</reference>
<dbReference type="InterPro" id="IPR043137">
    <property type="entry name" value="GGT_ssub_C"/>
</dbReference>
<dbReference type="PANTHER" id="PTHR43881:SF1">
    <property type="entry name" value="GAMMA-GLUTAMYLTRANSPEPTIDASE (AFU_ORTHOLOGUE AFUA_4G13580)"/>
    <property type="match status" value="1"/>
</dbReference>
<dbReference type="AlphaFoldDB" id="A0A917RYK8"/>
<dbReference type="PRINTS" id="PR01210">
    <property type="entry name" value="GGTRANSPTASE"/>
</dbReference>
<name>A0A917RYK8_9ACTN</name>
<dbReference type="SUPFAM" id="SSF56235">
    <property type="entry name" value="N-terminal nucleophile aminohydrolases (Ntn hydrolases)"/>
    <property type="match status" value="1"/>
</dbReference>
<accession>A0A917RYK8</accession>